<evidence type="ECO:0000313" key="1">
    <source>
        <dbReference type="EMBL" id="QJA49164.1"/>
    </source>
</evidence>
<dbReference type="EMBL" id="MT144121">
    <property type="protein sequence ID" value="QJA49164.1"/>
    <property type="molecule type" value="Genomic_DNA"/>
</dbReference>
<name>A0A6H1ZNM2_9ZZZZ</name>
<sequence>MSQVSPKIIFEAIRRELPPLYEVRARSLLVGPASTIDIVADPIIVTVVQRGSFTRFPPAAIDISLNQSIIADRITVVVTILGTWLNLNIIVDPIVVVVTQHGTGPLGKLFSDNALILVTVSLSADAVFASPKRNWLKWSNIGALDFTVWRDNIAGERPTDWKGWIYEIKKLGTKIVVYGQSGISLLTPAGNAFGFQTIYRLGLLSKQAVIGDDSVHFFIDSESRLCKFDTSIEVLDYSEYLVNLVNPVMSQDVSTNLIYMCDGVIGFVYNPIDKSLGSCPGNITGIVFQQGVRYIAASAAISSPSLFEICTDIYDMGSRWGKTIRSIEVGTNVVTPVSVCIDYRVNKNAAFQQTRWRVVNHRGIAFLPCYGNEFRFRAKAASYEYFELDYIKVIGVTHDN</sequence>
<accession>A0A6H1ZNM2</accession>
<proteinExistence type="predicted"/>
<protein>
    <submittedName>
        <fullName evidence="1">Uncharacterized protein</fullName>
    </submittedName>
</protein>
<reference evidence="1" key="1">
    <citation type="submission" date="2020-03" db="EMBL/GenBank/DDBJ databases">
        <title>The deep terrestrial virosphere.</title>
        <authorList>
            <person name="Holmfeldt K."/>
            <person name="Nilsson E."/>
            <person name="Simone D."/>
            <person name="Lopez-Fernandez M."/>
            <person name="Wu X."/>
            <person name="de Brujin I."/>
            <person name="Lundin D."/>
            <person name="Andersson A."/>
            <person name="Bertilsson S."/>
            <person name="Dopson M."/>
        </authorList>
    </citation>
    <scope>NUCLEOTIDE SEQUENCE</scope>
    <source>
        <strain evidence="1">TM448A01242</strain>
    </source>
</reference>
<organism evidence="1">
    <name type="scientific">viral metagenome</name>
    <dbReference type="NCBI Taxonomy" id="1070528"/>
    <lineage>
        <taxon>unclassified sequences</taxon>
        <taxon>metagenomes</taxon>
        <taxon>organismal metagenomes</taxon>
    </lineage>
</organism>
<gene>
    <name evidence="1" type="ORF">TM448A01242_0008</name>
</gene>
<dbReference type="AlphaFoldDB" id="A0A6H1ZNM2"/>